<gene>
    <name evidence="1" type="ORF">E7027_05475</name>
</gene>
<evidence type="ECO:0000313" key="1">
    <source>
        <dbReference type="EMBL" id="MBE6421559.1"/>
    </source>
</evidence>
<dbReference type="Proteomes" id="UP000725649">
    <property type="component" value="Unassembled WGS sequence"/>
</dbReference>
<accession>A0A928DR43</accession>
<organism evidence="1 2">
    <name type="scientific">Candidatus Avelusimicrobium gallicola</name>
    <dbReference type="NCBI Taxonomy" id="2562704"/>
    <lineage>
        <taxon>Bacteria</taxon>
        <taxon>Pseudomonadati</taxon>
        <taxon>Elusimicrobiota</taxon>
        <taxon>Elusimicrobia</taxon>
        <taxon>Elusimicrobiales</taxon>
        <taxon>Elusimicrobiaceae</taxon>
        <taxon>Candidatus Avelusimicrobium</taxon>
    </lineage>
</organism>
<evidence type="ECO:0000313" key="2">
    <source>
        <dbReference type="Proteomes" id="UP000725649"/>
    </source>
</evidence>
<dbReference type="Pfam" id="PF21190">
    <property type="entry name" value="Bbp16"/>
    <property type="match status" value="1"/>
</dbReference>
<proteinExistence type="predicted"/>
<comment type="caution">
    <text evidence="1">The sequence shown here is derived from an EMBL/GenBank/DDBJ whole genome shotgun (WGS) entry which is preliminary data.</text>
</comment>
<reference evidence="1" key="1">
    <citation type="submission" date="2019-04" db="EMBL/GenBank/DDBJ databases">
        <title>Evolution of Biomass-Degrading Anaerobic Consortia Revealed by Metagenomics.</title>
        <authorList>
            <person name="Peng X."/>
        </authorList>
    </citation>
    <scope>NUCLEOTIDE SEQUENCE</scope>
    <source>
        <strain evidence="1">SIG66</strain>
    </source>
</reference>
<name>A0A928DR43_9BACT</name>
<dbReference type="Gene3D" id="2.60.120.1110">
    <property type="match status" value="1"/>
</dbReference>
<sequence>MLLDKNTILSDKQAITANAYSQNTIDCGAAGNVAPGALFAVCRTEEGFSGLTQMEVTLQTDEEASFANPAELMSVTVFAEVLEQPGKILFAVPLPVGVKRYLRVSYVPAGSATQGAVSFFLTDGVDMK</sequence>
<protein>
    <submittedName>
        <fullName evidence="1">Uncharacterized protein</fullName>
    </submittedName>
</protein>
<dbReference type="EMBL" id="SUVG01000006">
    <property type="protein sequence ID" value="MBE6421559.1"/>
    <property type="molecule type" value="Genomic_DNA"/>
</dbReference>
<dbReference type="AlphaFoldDB" id="A0A928DR43"/>
<dbReference type="InterPro" id="IPR048922">
    <property type="entry name" value="Bbp16"/>
</dbReference>